<feature type="region of interest" description="Disordered" evidence="2">
    <location>
        <begin position="796"/>
        <end position="843"/>
    </location>
</feature>
<comment type="caution">
    <text evidence="5">The sequence shown here is derived from an EMBL/GenBank/DDBJ whole genome shotgun (WGS) entry which is preliminary data.</text>
</comment>
<evidence type="ECO:0000256" key="3">
    <source>
        <dbReference type="SAM" id="Phobius"/>
    </source>
</evidence>
<dbReference type="Proteomes" id="UP000552097">
    <property type="component" value="Unassembled WGS sequence"/>
</dbReference>
<keyword evidence="3" id="KW-0812">Transmembrane</keyword>
<protein>
    <recommendedName>
        <fullName evidence="4">Bacterial toxin 28 domain-containing protein</fullName>
    </recommendedName>
</protein>
<keyword evidence="6" id="KW-1185">Reference proteome</keyword>
<reference evidence="5 6" key="1">
    <citation type="submission" date="2020-08" db="EMBL/GenBank/DDBJ databases">
        <title>Sequencing the genomes of 1000 actinobacteria strains.</title>
        <authorList>
            <person name="Klenk H.-P."/>
        </authorList>
    </citation>
    <scope>NUCLEOTIDE SEQUENCE [LARGE SCALE GENOMIC DNA]</scope>
    <source>
        <strain evidence="5 6">DSM 45486</strain>
    </source>
</reference>
<feature type="transmembrane region" description="Helical" evidence="3">
    <location>
        <begin position="654"/>
        <end position="679"/>
    </location>
</feature>
<evidence type="ECO:0000256" key="2">
    <source>
        <dbReference type="SAM" id="MobiDB-lite"/>
    </source>
</evidence>
<evidence type="ECO:0000313" key="6">
    <source>
        <dbReference type="Proteomes" id="UP000552097"/>
    </source>
</evidence>
<feature type="region of interest" description="Disordered" evidence="2">
    <location>
        <begin position="300"/>
        <end position="324"/>
    </location>
</feature>
<dbReference type="AlphaFoldDB" id="A0A7W9HDG9"/>
<evidence type="ECO:0000313" key="5">
    <source>
        <dbReference type="EMBL" id="MBB5800252.1"/>
    </source>
</evidence>
<sequence>MRTVPSPGGPPTVRRLLGLQATAGNAAVAGALGSEQEALVSRLRARLQVDPEDRTGAVRRQLAALDPETRRRAVAELGDRLPARLRGGEAPVAPPAKPAPYTPAPQPAPPKSPQPPQSPQSPKPARATPPRKPARPSGPVERKAPAPAVAPAPVGTAREPTAPPVPDNGDALDSVEVAPRQRNALARLRAHVTAKKGEITAALSAARQAVAVRAAAGRESATQEVGALTARLSDGFDAAEAAVRAHIAEQTGAVRTAIGAGRAEAATATTGQSTRLGVDGHAHATTVRAAGTDKATATRELGRTEAQRARDTATGHATDAARRGQGRVGAITDADPDRAAARAQAVRQVGTAQADELRQVAPPAADFALTEANRIAAGIGEQTTKVAAEVDAALPGGQHAIRDIGAAVQDGLDTGATGATEALNAIETRAVQELRDLRAATLATARELGGRLVVQVDAVERAALDQAGHGADLALRGLDDAALATLGRSSGFTAVDSVATQTIGALDALDATVGGEFDTVIVRGRTAGTELEGTARGGIEQAQAGVRQATATVTARVQEGADRQVRQGREAATGSADQLLTALADTSGKTVAEVGATHDRSRATITDGVTDSLAHNDSALASLDGNLARAEAEAEQEYDRPAWQKVLLAIGKAVLYLAAAILATLVIAAVIFVGALILAKFGIVAAISFTAAVVIAAVVLAVGALLYECVTRAEAYRAEHGPTSGFWQTLGVTAGIVLASVGSLVGLTQIIEGARGKRFFSNREMSSQEQYDLVVGGIFQIFVLFFGGRIVRSLRASPKPVDPPPPPVRPPPVEEPPVRPPPVEEPPTPAEKPPVVEEPPVPNRSLGLRQEAVNAIAKLENLKRNPVGEINREPNHNHYSAARREARGEVVARRSDGRPFSHIRDLQEACDGLFKVREALTREAHNPPDTMTERGMTVLLERLSEVNRLINRLAGFLNEVGHGSFPPYHEWPPGS</sequence>
<feature type="compositionally biased region" description="Pro residues" evidence="2">
    <location>
        <begin position="92"/>
        <end position="122"/>
    </location>
</feature>
<feature type="compositionally biased region" description="Basic and acidic residues" evidence="2">
    <location>
        <begin position="300"/>
        <end position="313"/>
    </location>
</feature>
<feature type="compositionally biased region" description="Basic and acidic residues" evidence="2">
    <location>
        <begin position="67"/>
        <end position="82"/>
    </location>
</feature>
<feature type="compositionally biased region" description="Low complexity" evidence="2">
    <location>
        <begin position="145"/>
        <end position="154"/>
    </location>
</feature>
<evidence type="ECO:0000256" key="1">
    <source>
        <dbReference type="ARBA" id="ARBA00022581"/>
    </source>
</evidence>
<feature type="region of interest" description="Disordered" evidence="2">
    <location>
        <begin position="50"/>
        <end position="172"/>
    </location>
</feature>
<dbReference type="RefSeq" id="WP_184914455.1">
    <property type="nucleotide sequence ID" value="NZ_JACHMO010000001.1"/>
</dbReference>
<proteinExistence type="predicted"/>
<dbReference type="PANTHER" id="PTHR13037:SF24">
    <property type="entry name" value="POLYCOMB PROTEIN PCL-RELATED"/>
    <property type="match status" value="1"/>
</dbReference>
<dbReference type="EMBL" id="JACHMO010000001">
    <property type="protein sequence ID" value="MBB5800252.1"/>
    <property type="molecule type" value="Genomic_DNA"/>
</dbReference>
<keyword evidence="3" id="KW-0472">Membrane</keyword>
<dbReference type="PANTHER" id="PTHR13037">
    <property type="entry name" value="FORMIN"/>
    <property type="match status" value="1"/>
</dbReference>
<name>A0A7W9HDG9_9PSEU</name>
<feature type="domain" description="Bacterial toxin 28" evidence="4">
    <location>
        <begin position="848"/>
        <end position="958"/>
    </location>
</feature>
<feature type="transmembrane region" description="Helical" evidence="3">
    <location>
        <begin position="727"/>
        <end position="751"/>
    </location>
</feature>
<gene>
    <name evidence="5" type="ORF">F4560_000020</name>
</gene>
<keyword evidence="1" id="KW-0945">Host-virus interaction</keyword>
<accession>A0A7W9HDG9</accession>
<feature type="transmembrane region" description="Helical" evidence="3">
    <location>
        <begin position="686"/>
        <end position="707"/>
    </location>
</feature>
<evidence type="ECO:0000259" key="4">
    <source>
        <dbReference type="Pfam" id="PF15605"/>
    </source>
</evidence>
<keyword evidence="3" id="KW-1133">Transmembrane helix</keyword>
<organism evidence="5 6">
    <name type="scientific">Saccharothrix ecbatanensis</name>
    <dbReference type="NCBI Taxonomy" id="1105145"/>
    <lineage>
        <taxon>Bacteria</taxon>
        <taxon>Bacillati</taxon>
        <taxon>Actinomycetota</taxon>
        <taxon>Actinomycetes</taxon>
        <taxon>Pseudonocardiales</taxon>
        <taxon>Pseudonocardiaceae</taxon>
        <taxon>Saccharothrix</taxon>
    </lineage>
</organism>
<feature type="compositionally biased region" description="Pro residues" evidence="2">
    <location>
        <begin position="800"/>
        <end position="842"/>
    </location>
</feature>
<dbReference type="InterPro" id="IPR028948">
    <property type="entry name" value="Ntox28"/>
</dbReference>
<feature type="transmembrane region" description="Helical" evidence="3">
    <location>
        <begin position="771"/>
        <end position="791"/>
    </location>
</feature>
<dbReference type="CDD" id="cd20700">
    <property type="entry name" value="CdiA-CT_Ec_tRNase"/>
    <property type="match status" value="1"/>
</dbReference>
<dbReference type="Pfam" id="PF15605">
    <property type="entry name" value="Ntox28"/>
    <property type="match status" value="1"/>
</dbReference>